<evidence type="ECO:0000256" key="2">
    <source>
        <dbReference type="PROSITE-ProRule" id="PRU00169"/>
    </source>
</evidence>
<evidence type="ECO:0000313" key="5">
    <source>
        <dbReference type="Proteomes" id="UP000198635"/>
    </source>
</evidence>
<dbReference type="InterPro" id="IPR011006">
    <property type="entry name" value="CheY-like_superfamily"/>
</dbReference>
<evidence type="ECO:0000313" key="4">
    <source>
        <dbReference type="EMBL" id="SFJ40787.1"/>
    </source>
</evidence>
<dbReference type="SUPFAM" id="SSF52172">
    <property type="entry name" value="CheY-like"/>
    <property type="match status" value="1"/>
</dbReference>
<dbReference type="Proteomes" id="UP000198635">
    <property type="component" value="Unassembled WGS sequence"/>
</dbReference>
<gene>
    <name evidence="4" type="ORF">SAMN04488082_10312</name>
</gene>
<dbReference type="PANTHER" id="PTHR44591">
    <property type="entry name" value="STRESS RESPONSE REGULATOR PROTEIN 1"/>
    <property type="match status" value="1"/>
</dbReference>
<dbReference type="InterPro" id="IPR001789">
    <property type="entry name" value="Sig_transdc_resp-reg_receiver"/>
</dbReference>
<accession>A0A1I3R611</accession>
<feature type="domain" description="Response regulatory" evidence="3">
    <location>
        <begin position="3"/>
        <end position="117"/>
    </location>
</feature>
<dbReference type="OrthoDB" id="9794815at2"/>
<evidence type="ECO:0000259" key="3">
    <source>
        <dbReference type="PROSITE" id="PS50110"/>
    </source>
</evidence>
<organism evidence="4 5">
    <name type="scientific">Desulfomicrobium apsheronum</name>
    <dbReference type="NCBI Taxonomy" id="52560"/>
    <lineage>
        <taxon>Bacteria</taxon>
        <taxon>Pseudomonadati</taxon>
        <taxon>Thermodesulfobacteriota</taxon>
        <taxon>Desulfovibrionia</taxon>
        <taxon>Desulfovibrionales</taxon>
        <taxon>Desulfomicrobiaceae</taxon>
        <taxon>Desulfomicrobium</taxon>
    </lineage>
</organism>
<feature type="modified residue" description="4-aspartylphosphate" evidence="2">
    <location>
        <position position="52"/>
    </location>
</feature>
<dbReference type="RefSeq" id="WP_092372881.1">
    <property type="nucleotide sequence ID" value="NZ_FORX01000003.1"/>
</dbReference>
<dbReference type="Pfam" id="PF00072">
    <property type="entry name" value="Response_reg"/>
    <property type="match status" value="1"/>
</dbReference>
<dbReference type="EMBL" id="FORX01000003">
    <property type="protein sequence ID" value="SFJ40787.1"/>
    <property type="molecule type" value="Genomic_DNA"/>
</dbReference>
<proteinExistence type="predicted"/>
<name>A0A1I3R611_9BACT</name>
<dbReference type="Gene3D" id="3.40.50.2300">
    <property type="match status" value="1"/>
</dbReference>
<dbReference type="PROSITE" id="PS50110">
    <property type="entry name" value="RESPONSE_REGULATORY"/>
    <property type="match status" value="1"/>
</dbReference>
<dbReference type="GO" id="GO:0000160">
    <property type="term" value="P:phosphorelay signal transduction system"/>
    <property type="evidence" value="ECO:0007669"/>
    <property type="project" value="InterPro"/>
</dbReference>
<reference evidence="5" key="1">
    <citation type="submission" date="2016-10" db="EMBL/GenBank/DDBJ databases">
        <authorList>
            <person name="Varghese N."/>
            <person name="Submissions S."/>
        </authorList>
    </citation>
    <scope>NUCLEOTIDE SEQUENCE [LARGE SCALE GENOMIC DNA]</scope>
    <source>
        <strain evidence="5">DSM 5918</strain>
    </source>
</reference>
<dbReference type="SMART" id="SM00448">
    <property type="entry name" value="REC"/>
    <property type="match status" value="1"/>
</dbReference>
<dbReference type="InterPro" id="IPR050595">
    <property type="entry name" value="Bact_response_regulator"/>
</dbReference>
<keyword evidence="1 2" id="KW-0597">Phosphoprotein</keyword>
<evidence type="ECO:0000256" key="1">
    <source>
        <dbReference type="ARBA" id="ARBA00022553"/>
    </source>
</evidence>
<dbReference type="PANTHER" id="PTHR44591:SF24">
    <property type="entry name" value="PROTEIN-GLUTAMATE METHYLESTERASE_PROTEIN-GLUTAMINE GLUTAMINASE 1"/>
    <property type="match status" value="1"/>
</dbReference>
<sequence>MAKILIADDSLFQRLVLSKIVKAQQYDFIEAKNGLEALDILRSHKPDLALLDLNMPELSGLEVLEAASQEGLETDIVVITADIQETTRERCFALGARKILSKPPKEQEVLDALNQLISKN</sequence>
<dbReference type="STRING" id="52560.SAMN04488082_10312"/>
<protein>
    <submittedName>
        <fullName evidence="4">Response regulator receiver domain-containing protein</fullName>
    </submittedName>
</protein>
<keyword evidence="5" id="KW-1185">Reference proteome</keyword>
<dbReference type="AlphaFoldDB" id="A0A1I3R611"/>